<dbReference type="EMBL" id="BKCJ011055992">
    <property type="protein sequence ID" value="GFC76376.1"/>
    <property type="molecule type" value="Genomic_DNA"/>
</dbReference>
<evidence type="ECO:0000313" key="2">
    <source>
        <dbReference type="EMBL" id="GFC76376.1"/>
    </source>
</evidence>
<feature type="region of interest" description="Disordered" evidence="1">
    <location>
        <begin position="1"/>
        <end position="59"/>
    </location>
</feature>
<protein>
    <submittedName>
        <fullName evidence="2">Uncharacterized protein</fullName>
    </submittedName>
</protein>
<name>A0A699QTD8_TANCI</name>
<feature type="compositionally biased region" description="Polar residues" evidence="1">
    <location>
        <begin position="1"/>
        <end position="14"/>
    </location>
</feature>
<dbReference type="AlphaFoldDB" id="A0A699QTD8"/>
<evidence type="ECO:0000256" key="1">
    <source>
        <dbReference type="SAM" id="MobiDB-lite"/>
    </source>
</evidence>
<comment type="caution">
    <text evidence="2">The sequence shown here is derived from an EMBL/GenBank/DDBJ whole genome shotgun (WGS) entry which is preliminary data.</text>
</comment>
<organism evidence="2">
    <name type="scientific">Tanacetum cinerariifolium</name>
    <name type="common">Dalmatian daisy</name>
    <name type="synonym">Chrysanthemum cinerariifolium</name>
    <dbReference type="NCBI Taxonomy" id="118510"/>
    <lineage>
        <taxon>Eukaryota</taxon>
        <taxon>Viridiplantae</taxon>
        <taxon>Streptophyta</taxon>
        <taxon>Embryophyta</taxon>
        <taxon>Tracheophyta</taxon>
        <taxon>Spermatophyta</taxon>
        <taxon>Magnoliopsida</taxon>
        <taxon>eudicotyledons</taxon>
        <taxon>Gunneridae</taxon>
        <taxon>Pentapetalae</taxon>
        <taxon>asterids</taxon>
        <taxon>campanulids</taxon>
        <taxon>Asterales</taxon>
        <taxon>Asteraceae</taxon>
        <taxon>Asteroideae</taxon>
        <taxon>Anthemideae</taxon>
        <taxon>Anthemidinae</taxon>
        <taxon>Tanacetum</taxon>
    </lineage>
</organism>
<reference evidence="2" key="1">
    <citation type="journal article" date="2019" name="Sci. Rep.">
        <title>Draft genome of Tanacetum cinerariifolium, the natural source of mosquito coil.</title>
        <authorList>
            <person name="Yamashiro T."/>
            <person name="Shiraishi A."/>
            <person name="Satake H."/>
            <person name="Nakayama K."/>
        </authorList>
    </citation>
    <scope>NUCLEOTIDE SEQUENCE</scope>
</reference>
<feature type="compositionally biased region" description="Polar residues" evidence="1">
    <location>
        <begin position="25"/>
        <end position="48"/>
    </location>
</feature>
<proteinExistence type="predicted"/>
<accession>A0A699QTD8</accession>
<sequence>NEETNNGTANLNSSQDRRITHGLPISSQDTMADNSSTQVKTKGPNNTLAKGESMEEQEAMEIKAPKNLRTETDIWKLYTDGASNEQGSKAGLILIDLEGA</sequence>
<gene>
    <name evidence="2" type="ORF">Tci_848346</name>
</gene>
<feature type="non-terminal residue" evidence="2">
    <location>
        <position position="1"/>
    </location>
</feature>